<dbReference type="OrthoDB" id="595298at2"/>
<gene>
    <name evidence="1" type="ordered locus">Cphamn1_1850</name>
</gene>
<sequence>MAYVHVFLGHFAKDMNREIVQLIREKRQIVLDQWKGYVLSLFPSAMKSATPIAQAIEHGLGDVLDSFETTPEKRTAALSGVIRILAVQSFSPSKSMSVFFALRSILREIGGSGKRQIKQKHWDEFQTSMEQLTLEAFDSYMVHREKIYQLKVDESLRQSFMTRRGTRA</sequence>
<dbReference type="HOGENOM" id="CLU_129910_0_0_10"/>
<dbReference type="EMBL" id="CP001101">
    <property type="protein sequence ID" value="ACE04767.1"/>
    <property type="molecule type" value="Genomic_DNA"/>
</dbReference>
<organism evidence="1">
    <name type="scientific">Chlorobium phaeobacteroides (strain BS1)</name>
    <dbReference type="NCBI Taxonomy" id="331678"/>
    <lineage>
        <taxon>Bacteria</taxon>
        <taxon>Pseudomonadati</taxon>
        <taxon>Chlorobiota</taxon>
        <taxon>Chlorobiia</taxon>
        <taxon>Chlorobiales</taxon>
        <taxon>Chlorobiaceae</taxon>
        <taxon>Chlorobium/Pelodictyon group</taxon>
        <taxon>Chlorobium</taxon>
    </lineage>
</organism>
<dbReference type="KEGG" id="cpb:Cphamn1_1850"/>
<reference evidence="1" key="1">
    <citation type="submission" date="2008-06" db="EMBL/GenBank/DDBJ databases">
        <title>Complete sequence of Chlorobium phaeobacteroides BS1.</title>
        <authorList>
            <consortium name="US DOE Joint Genome Institute"/>
            <person name="Lucas S."/>
            <person name="Copeland A."/>
            <person name="Lapidus A."/>
            <person name="Glavina del Rio T."/>
            <person name="Dalin E."/>
            <person name="Tice H."/>
            <person name="Bruce D."/>
            <person name="Goodwin L."/>
            <person name="Pitluck S."/>
            <person name="Schmutz J."/>
            <person name="Larimer F."/>
            <person name="Land M."/>
            <person name="Hauser L."/>
            <person name="Kyrpides N."/>
            <person name="Ovchinnikova G."/>
            <person name="Li T."/>
            <person name="Liu Z."/>
            <person name="Zhao F."/>
            <person name="Overmann J."/>
            <person name="Bryant D.A."/>
            <person name="Richardson P."/>
        </authorList>
    </citation>
    <scope>NUCLEOTIDE SEQUENCE [LARGE SCALE GENOMIC DNA]</scope>
    <source>
        <strain evidence="1">BS1</strain>
    </source>
</reference>
<protein>
    <submittedName>
        <fullName evidence="1">Uncharacterized protein</fullName>
    </submittedName>
</protein>
<accession>B3ELS6</accession>
<proteinExistence type="predicted"/>
<evidence type="ECO:0000313" key="1">
    <source>
        <dbReference type="EMBL" id="ACE04767.1"/>
    </source>
</evidence>
<dbReference type="STRING" id="331678.Cphamn1_1850"/>
<name>B3ELS6_CHLPB</name>
<dbReference type="AlphaFoldDB" id="B3ELS6"/>